<accession>A0A4Y2UZ60</accession>
<sequence>MHFTPLIAFSAFCFSDDMSDTNRMCVPGLRIHRLKYDPVAAVLISISFEHFHIASSSGKENVVRFEIKSGAHFPGKRASSRRTSSSPVKVGRRGNRLYRALGVYKQPSRYLPDHLPRPGSAPREIFNIK</sequence>
<protein>
    <submittedName>
        <fullName evidence="1">Uncharacterized protein</fullName>
    </submittedName>
</protein>
<dbReference type="Proteomes" id="UP000499080">
    <property type="component" value="Unassembled WGS sequence"/>
</dbReference>
<dbReference type="AlphaFoldDB" id="A0A4Y2UZ60"/>
<proteinExistence type="predicted"/>
<name>A0A4Y2UZ60_ARAVE</name>
<organism evidence="1 2">
    <name type="scientific">Araneus ventricosus</name>
    <name type="common">Orbweaver spider</name>
    <name type="synonym">Epeira ventricosa</name>
    <dbReference type="NCBI Taxonomy" id="182803"/>
    <lineage>
        <taxon>Eukaryota</taxon>
        <taxon>Metazoa</taxon>
        <taxon>Ecdysozoa</taxon>
        <taxon>Arthropoda</taxon>
        <taxon>Chelicerata</taxon>
        <taxon>Arachnida</taxon>
        <taxon>Araneae</taxon>
        <taxon>Araneomorphae</taxon>
        <taxon>Entelegynae</taxon>
        <taxon>Araneoidea</taxon>
        <taxon>Araneidae</taxon>
        <taxon>Araneus</taxon>
    </lineage>
</organism>
<dbReference type="EMBL" id="BGPR01041297">
    <property type="protein sequence ID" value="GBO17562.1"/>
    <property type="molecule type" value="Genomic_DNA"/>
</dbReference>
<evidence type="ECO:0000313" key="1">
    <source>
        <dbReference type="EMBL" id="GBO17562.1"/>
    </source>
</evidence>
<reference evidence="1 2" key="1">
    <citation type="journal article" date="2019" name="Sci. Rep.">
        <title>Orb-weaving spider Araneus ventricosus genome elucidates the spidroin gene catalogue.</title>
        <authorList>
            <person name="Kono N."/>
            <person name="Nakamura H."/>
            <person name="Ohtoshi R."/>
            <person name="Moran D.A.P."/>
            <person name="Shinohara A."/>
            <person name="Yoshida Y."/>
            <person name="Fujiwara M."/>
            <person name="Mori M."/>
            <person name="Tomita M."/>
            <person name="Arakawa K."/>
        </authorList>
    </citation>
    <scope>NUCLEOTIDE SEQUENCE [LARGE SCALE GENOMIC DNA]</scope>
</reference>
<keyword evidence="2" id="KW-1185">Reference proteome</keyword>
<gene>
    <name evidence="1" type="ORF">AVEN_12396_1</name>
</gene>
<comment type="caution">
    <text evidence="1">The sequence shown here is derived from an EMBL/GenBank/DDBJ whole genome shotgun (WGS) entry which is preliminary data.</text>
</comment>
<evidence type="ECO:0000313" key="2">
    <source>
        <dbReference type="Proteomes" id="UP000499080"/>
    </source>
</evidence>